<keyword evidence="1" id="KW-0472">Membrane</keyword>
<dbReference type="HOGENOM" id="CLU_171854_5_1_5"/>
<evidence type="ECO:0000256" key="1">
    <source>
        <dbReference type="SAM" id="Phobius"/>
    </source>
</evidence>
<proteinExistence type="predicted"/>
<organism evidence="2 3">
    <name type="scientific">Methylobacterium nodulans (strain LMG 21967 / CNCM I-2342 / ORS 2060)</name>
    <dbReference type="NCBI Taxonomy" id="460265"/>
    <lineage>
        <taxon>Bacteria</taxon>
        <taxon>Pseudomonadati</taxon>
        <taxon>Pseudomonadota</taxon>
        <taxon>Alphaproteobacteria</taxon>
        <taxon>Hyphomicrobiales</taxon>
        <taxon>Methylobacteriaceae</taxon>
        <taxon>Methylobacterium</taxon>
    </lineage>
</organism>
<keyword evidence="1" id="KW-1133">Transmembrane helix</keyword>
<dbReference type="eggNOG" id="COG3847">
    <property type="taxonomic scope" value="Bacteria"/>
</dbReference>
<feature type="transmembrane region" description="Helical" evidence="1">
    <location>
        <begin position="23"/>
        <end position="44"/>
    </location>
</feature>
<evidence type="ECO:0000313" key="2">
    <source>
        <dbReference type="EMBL" id="ACL62007.1"/>
    </source>
</evidence>
<gene>
    <name evidence="2" type="ordered locus">Mnod_7268</name>
</gene>
<evidence type="ECO:0000313" key="3">
    <source>
        <dbReference type="Proteomes" id="UP000008207"/>
    </source>
</evidence>
<sequence>MFGNWLRARSVRRFLNDGAGSTAIEYAMIAGLIFLAVAVSLNLYGASTGSLYTSLGNKVVEVLSRP</sequence>
<keyword evidence="3" id="KW-1185">Reference proteome</keyword>
<dbReference type="STRING" id="460265.Mnod_7268"/>
<reference evidence="2 3" key="1">
    <citation type="submission" date="2009-01" db="EMBL/GenBank/DDBJ databases">
        <title>Complete sequence of chromosome of Methylobacterium nodulans ORS 2060.</title>
        <authorList>
            <consortium name="US DOE Joint Genome Institute"/>
            <person name="Lucas S."/>
            <person name="Copeland A."/>
            <person name="Lapidus A."/>
            <person name="Glavina del Rio T."/>
            <person name="Dalin E."/>
            <person name="Tice H."/>
            <person name="Bruce D."/>
            <person name="Goodwin L."/>
            <person name="Pitluck S."/>
            <person name="Sims D."/>
            <person name="Brettin T."/>
            <person name="Detter J.C."/>
            <person name="Han C."/>
            <person name="Larimer F."/>
            <person name="Land M."/>
            <person name="Hauser L."/>
            <person name="Kyrpides N."/>
            <person name="Ivanova N."/>
            <person name="Marx C.J."/>
            <person name="Richardson P."/>
        </authorList>
    </citation>
    <scope>NUCLEOTIDE SEQUENCE [LARGE SCALE GENOMIC DNA]</scope>
    <source>
        <strain evidence="3">LMG 21967 / CNCM I-2342 / ORS 2060</strain>
    </source>
</reference>
<keyword evidence="1" id="KW-0812">Transmembrane</keyword>
<evidence type="ECO:0008006" key="4">
    <source>
        <dbReference type="Google" id="ProtNLM"/>
    </source>
</evidence>
<dbReference type="OrthoDB" id="5325135at2"/>
<accession>B8ILN2</accession>
<dbReference type="EMBL" id="CP001349">
    <property type="protein sequence ID" value="ACL62007.1"/>
    <property type="molecule type" value="Genomic_DNA"/>
</dbReference>
<dbReference type="RefSeq" id="WP_015933568.1">
    <property type="nucleotide sequence ID" value="NC_011894.1"/>
</dbReference>
<name>B8ILN2_METNO</name>
<dbReference type="Proteomes" id="UP000008207">
    <property type="component" value="Chromosome"/>
</dbReference>
<protein>
    <recommendedName>
        <fullName evidence="4">Flp/Fap pilin component</fullName>
    </recommendedName>
</protein>
<dbReference type="KEGG" id="mno:Mnod_7268"/>
<dbReference type="AlphaFoldDB" id="B8ILN2"/>